<comment type="caution">
    <text evidence="10">The sequence shown here is derived from an EMBL/GenBank/DDBJ whole genome shotgun (WGS) entry which is preliminary data.</text>
</comment>
<dbReference type="EMBL" id="JANLCM010000001">
    <property type="protein sequence ID" value="MCS5717211.1"/>
    <property type="molecule type" value="Genomic_DNA"/>
</dbReference>
<dbReference type="Gene3D" id="3.20.20.80">
    <property type="entry name" value="Glycosidases"/>
    <property type="match status" value="1"/>
</dbReference>
<sequence length="672" mass="74606">MTWSHRDGRWPTDGLSYGADYNPEQWSPDVWRDDVRLMREAGVNLVSLGIFSWGLVEIADGEFDWDWMDEIVDLLGENGIAIDLATPTAAPPGWLLFEHPEFRPVDHDMQPHWPGARLGWCPSNLVFRSYATRIARAVAERYGERDHVVMWHVGNEFGGGNARCYCDVSAAAFRRWLRDKYGSLEALNDAWGSAFWGHSYRDFEHILPPRGDDSKNPSLVLDFDRFSSDELLQHYLAERAVLKEITPELPVTTNFMVGAEADVVDYARWAPHMDVVANDHYTRSPDPLPQQDVAFSGDRMRPMTTERRPWLLLEHSTSGVNWQLRNRAKDPGELIRNSLSHIAHGADGVLFFQWRASRGGAEQFHSAMVPHAGEDTRVFREVCALGGHLRALAPVQGSRAPQARVGILFDDEAGWALAKGVKPNNAIAYGRIVRDWHRAFWRRNLSIDVLPPWNDFSGYEVLVLPALFLVDDDTARRVTEFADAGGTVIVGMASGIVDANNQVRLGGYPGAFRALLGAWSEEILPLQQGDRFRLDNGWTGTEWTEHVRIDDAEVLAQYSGGPLDGLPAVTSRTVGDGGRALYVSAALDADSIDALVETLAATGWSSPVAEGVETLERESAHERFTFFINHGTADVSVPATGEELLTGQAVDGSLELLAGEVRVVRSPLALRP</sequence>
<dbReference type="InterPro" id="IPR003476">
    <property type="entry name" value="Glyco_hydro_42"/>
</dbReference>
<dbReference type="Pfam" id="PF02449">
    <property type="entry name" value="Glyco_hydro_42"/>
    <property type="match status" value="1"/>
</dbReference>
<comment type="catalytic activity">
    <reaction evidence="1 6">
        <text>Hydrolysis of terminal non-reducing beta-D-galactose residues in beta-D-galactosides.</text>
        <dbReference type="EC" id="3.2.1.23"/>
    </reaction>
</comment>
<evidence type="ECO:0000256" key="6">
    <source>
        <dbReference type="PIRNR" id="PIRNR001084"/>
    </source>
</evidence>
<dbReference type="Pfam" id="PF08533">
    <property type="entry name" value="Glyco_hydro_42C"/>
    <property type="match status" value="1"/>
</dbReference>
<dbReference type="InterPro" id="IPR029062">
    <property type="entry name" value="Class_I_gatase-like"/>
</dbReference>
<dbReference type="InterPro" id="IPR017853">
    <property type="entry name" value="GH"/>
</dbReference>
<dbReference type="InterPro" id="IPR013739">
    <property type="entry name" value="Beta_galactosidase_C"/>
</dbReference>
<proteinExistence type="inferred from homology"/>
<evidence type="ECO:0000256" key="1">
    <source>
        <dbReference type="ARBA" id="ARBA00001412"/>
    </source>
</evidence>
<dbReference type="SUPFAM" id="SSF52317">
    <property type="entry name" value="Class I glutamine amidotransferase-like"/>
    <property type="match status" value="1"/>
</dbReference>
<organism evidence="10 11">
    <name type="scientific">Herbiconiux aconitum</name>
    <dbReference type="NCBI Taxonomy" id="2970913"/>
    <lineage>
        <taxon>Bacteria</taxon>
        <taxon>Bacillati</taxon>
        <taxon>Actinomycetota</taxon>
        <taxon>Actinomycetes</taxon>
        <taxon>Micrococcales</taxon>
        <taxon>Microbacteriaceae</taxon>
        <taxon>Herbiconiux</taxon>
    </lineage>
</organism>
<gene>
    <name evidence="10" type="ORF">N1027_03570</name>
</gene>
<dbReference type="InterPro" id="IPR013780">
    <property type="entry name" value="Glyco_hydro_b"/>
</dbReference>
<evidence type="ECO:0000256" key="2">
    <source>
        <dbReference type="ARBA" id="ARBA00005940"/>
    </source>
</evidence>
<dbReference type="PIRSF" id="PIRSF001084">
    <property type="entry name" value="B-galactosidase"/>
    <property type="match status" value="1"/>
</dbReference>
<dbReference type="PANTHER" id="PTHR36447:SF1">
    <property type="entry name" value="BETA-GALACTOSIDASE GANA"/>
    <property type="match status" value="1"/>
</dbReference>
<dbReference type="EC" id="3.2.1.23" evidence="3 6"/>
<evidence type="ECO:0000259" key="8">
    <source>
        <dbReference type="Pfam" id="PF08532"/>
    </source>
</evidence>
<name>A0ABT2GR07_9MICO</name>
<feature type="domain" description="Beta-galactosidase trimerisation" evidence="8">
    <location>
        <begin position="403"/>
        <end position="601"/>
    </location>
</feature>
<feature type="domain" description="Glycoside hydrolase family 42 N-terminal" evidence="7">
    <location>
        <begin position="20"/>
        <end position="391"/>
    </location>
</feature>
<dbReference type="InterPro" id="IPR013529">
    <property type="entry name" value="Glyco_hydro_42_N"/>
</dbReference>
<feature type="domain" description="Beta-galactosidase C-terminal" evidence="9">
    <location>
        <begin position="611"/>
        <end position="665"/>
    </location>
</feature>
<evidence type="ECO:0000313" key="11">
    <source>
        <dbReference type="Proteomes" id="UP001165584"/>
    </source>
</evidence>
<evidence type="ECO:0000256" key="3">
    <source>
        <dbReference type="ARBA" id="ARBA00012756"/>
    </source>
</evidence>
<dbReference type="InterPro" id="IPR013738">
    <property type="entry name" value="Beta_galactosidase_Trimer"/>
</dbReference>
<keyword evidence="11" id="KW-1185">Reference proteome</keyword>
<dbReference type="SUPFAM" id="SSF51445">
    <property type="entry name" value="(Trans)glycosidases"/>
    <property type="match status" value="1"/>
</dbReference>
<keyword evidence="4 6" id="KW-0378">Hydrolase</keyword>
<dbReference type="Pfam" id="PF08532">
    <property type="entry name" value="Glyco_hydro_42M"/>
    <property type="match status" value="1"/>
</dbReference>
<dbReference type="CDD" id="cd03143">
    <property type="entry name" value="A4_beta-galactosidase_middle_domain"/>
    <property type="match status" value="1"/>
</dbReference>
<reference evidence="10" key="1">
    <citation type="submission" date="2022-08" db="EMBL/GenBank/DDBJ databases">
        <authorList>
            <person name="Deng Y."/>
            <person name="Han X.-F."/>
            <person name="Zhang Y.-Q."/>
        </authorList>
    </citation>
    <scope>NUCLEOTIDE SEQUENCE</scope>
    <source>
        <strain evidence="10">CPCC 205763</strain>
    </source>
</reference>
<dbReference type="Gene3D" id="3.40.50.880">
    <property type="match status" value="1"/>
</dbReference>
<dbReference type="Gene3D" id="2.60.40.1180">
    <property type="entry name" value="Golgi alpha-mannosidase II"/>
    <property type="match status" value="1"/>
</dbReference>
<dbReference type="RefSeq" id="WP_259505290.1">
    <property type="nucleotide sequence ID" value="NZ_JANLCM010000001.1"/>
</dbReference>
<evidence type="ECO:0000259" key="9">
    <source>
        <dbReference type="Pfam" id="PF08533"/>
    </source>
</evidence>
<accession>A0ABT2GR07</accession>
<dbReference type="Proteomes" id="UP001165584">
    <property type="component" value="Unassembled WGS sequence"/>
</dbReference>
<comment type="similarity">
    <text evidence="2 6">Belongs to the glycosyl hydrolase 42 family.</text>
</comment>
<evidence type="ECO:0000256" key="4">
    <source>
        <dbReference type="ARBA" id="ARBA00022801"/>
    </source>
</evidence>
<keyword evidence="5 6" id="KW-0326">Glycosidase</keyword>
<protein>
    <recommendedName>
        <fullName evidence="3 6">Beta-galactosidase</fullName>
        <shortName evidence="6">Beta-gal</shortName>
        <ecNumber evidence="3 6">3.2.1.23</ecNumber>
    </recommendedName>
</protein>
<evidence type="ECO:0000256" key="5">
    <source>
        <dbReference type="ARBA" id="ARBA00023295"/>
    </source>
</evidence>
<evidence type="ECO:0000313" key="10">
    <source>
        <dbReference type="EMBL" id="MCS5717211.1"/>
    </source>
</evidence>
<dbReference type="PANTHER" id="PTHR36447">
    <property type="entry name" value="BETA-GALACTOSIDASE GANA"/>
    <property type="match status" value="1"/>
</dbReference>
<evidence type="ECO:0000259" key="7">
    <source>
        <dbReference type="Pfam" id="PF02449"/>
    </source>
</evidence>